<evidence type="ECO:0000256" key="2">
    <source>
        <dbReference type="ARBA" id="ARBA00022884"/>
    </source>
</evidence>
<dbReference type="Pfam" id="PF22976">
    <property type="entry name" value="RRM_10"/>
    <property type="match status" value="1"/>
</dbReference>
<evidence type="ECO:0000313" key="7">
    <source>
        <dbReference type="Proteomes" id="UP000663829"/>
    </source>
</evidence>
<keyword evidence="1" id="KW-0677">Repeat</keyword>
<dbReference type="InterPro" id="IPR035979">
    <property type="entry name" value="RBD_domain_sf"/>
</dbReference>
<feature type="compositionally biased region" description="Basic and acidic residues" evidence="3">
    <location>
        <begin position="1"/>
        <end position="11"/>
    </location>
</feature>
<dbReference type="Proteomes" id="UP000663829">
    <property type="component" value="Unassembled WGS sequence"/>
</dbReference>
<evidence type="ECO:0000313" key="6">
    <source>
        <dbReference type="EMBL" id="CAF3959683.1"/>
    </source>
</evidence>
<dbReference type="Pfam" id="PF11835">
    <property type="entry name" value="RRM_8"/>
    <property type="match status" value="1"/>
</dbReference>
<dbReference type="EMBL" id="CAJOBC010008366">
    <property type="protein sequence ID" value="CAF3959683.1"/>
    <property type="molecule type" value="Genomic_DNA"/>
</dbReference>
<evidence type="ECO:0000259" key="4">
    <source>
        <dbReference type="SMART" id="SM00360"/>
    </source>
</evidence>
<dbReference type="SUPFAM" id="SSF54928">
    <property type="entry name" value="RNA-binding domain, RBD"/>
    <property type="match status" value="1"/>
</dbReference>
<name>A0A814W8F2_9BILA</name>
<feature type="compositionally biased region" description="Basic residues" evidence="3">
    <location>
        <begin position="518"/>
        <end position="536"/>
    </location>
</feature>
<organism evidence="5 7">
    <name type="scientific">Didymodactylos carnosus</name>
    <dbReference type="NCBI Taxonomy" id="1234261"/>
    <lineage>
        <taxon>Eukaryota</taxon>
        <taxon>Metazoa</taxon>
        <taxon>Spiralia</taxon>
        <taxon>Gnathifera</taxon>
        <taxon>Rotifera</taxon>
        <taxon>Eurotatoria</taxon>
        <taxon>Bdelloidea</taxon>
        <taxon>Philodinida</taxon>
        <taxon>Philodinidae</taxon>
        <taxon>Didymodactylos</taxon>
    </lineage>
</organism>
<evidence type="ECO:0000256" key="3">
    <source>
        <dbReference type="SAM" id="MobiDB-lite"/>
    </source>
</evidence>
<feature type="non-terminal residue" evidence="5">
    <location>
        <position position="1"/>
    </location>
</feature>
<dbReference type="GO" id="GO:0003723">
    <property type="term" value="F:RNA binding"/>
    <property type="evidence" value="ECO:0007669"/>
    <property type="project" value="UniProtKB-KW"/>
</dbReference>
<dbReference type="CDD" id="cd12694">
    <property type="entry name" value="RRM2_hnRNPL_like"/>
    <property type="match status" value="1"/>
</dbReference>
<reference evidence="5" key="1">
    <citation type="submission" date="2021-02" db="EMBL/GenBank/DDBJ databases">
        <authorList>
            <person name="Nowell W R."/>
        </authorList>
    </citation>
    <scope>NUCLEOTIDE SEQUENCE</scope>
</reference>
<keyword evidence="7" id="KW-1185">Reference proteome</keyword>
<keyword evidence="2" id="KW-0694">RNA-binding</keyword>
<feature type="compositionally biased region" description="Low complexity" evidence="3">
    <location>
        <begin position="15"/>
        <end position="27"/>
    </location>
</feature>
<dbReference type="InterPro" id="IPR012677">
    <property type="entry name" value="Nucleotide-bd_a/b_plait_sf"/>
</dbReference>
<dbReference type="SMART" id="SM00360">
    <property type="entry name" value="RRM"/>
    <property type="match status" value="1"/>
</dbReference>
<dbReference type="PANTHER" id="PTHR15592">
    <property type="entry name" value="MATRIN 3/NUCLEAR PROTEIN 220-RELATED"/>
    <property type="match status" value="1"/>
</dbReference>
<gene>
    <name evidence="5" type="ORF">GPM918_LOCUS23427</name>
    <name evidence="6" type="ORF">SRO942_LOCUS23424</name>
</gene>
<dbReference type="EMBL" id="CAJNOQ010008366">
    <property type="protein sequence ID" value="CAF1195288.1"/>
    <property type="molecule type" value="Genomic_DNA"/>
</dbReference>
<evidence type="ECO:0000313" key="5">
    <source>
        <dbReference type="EMBL" id="CAF1195288.1"/>
    </source>
</evidence>
<dbReference type="Proteomes" id="UP000681722">
    <property type="component" value="Unassembled WGS sequence"/>
</dbReference>
<accession>A0A814W8F2</accession>
<feature type="domain" description="RRM" evidence="4">
    <location>
        <begin position="108"/>
        <end position="176"/>
    </location>
</feature>
<dbReference type="OrthoDB" id="302770at2759"/>
<evidence type="ECO:0000256" key="1">
    <source>
        <dbReference type="ARBA" id="ARBA00022737"/>
    </source>
</evidence>
<feature type="region of interest" description="Disordered" evidence="3">
    <location>
        <begin position="507"/>
        <end position="548"/>
    </location>
</feature>
<dbReference type="InterPro" id="IPR021790">
    <property type="entry name" value="PTBP1-like_RRM2"/>
</dbReference>
<feature type="compositionally biased region" description="Basic and acidic residues" evidence="3">
    <location>
        <begin position="537"/>
        <end position="548"/>
    </location>
</feature>
<dbReference type="InterPro" id="IPR000504">
    <property type="entry name" value="RRM_dom"/>
</dbReference>
<feature type="compositionally biased region" description="Polar residues" evidence="3">
    <location>
        <begin position="28"/>
        <end position="47"/>
    </location>
</feature>
<feature type="region of interest" description="Disordered" evidence="3">
    <location>
        <begin position="206"/>
        <end position="229"/>
    </location>
</feature>
<dbReference type="Gene3D" id="3.30.70.330">
    <property type="match status" value="2"/>
</dbReference>
<feature type="region of interest" description="Disordered" evidence="3">
    <location>
        <begin position="1"/>
        <end position="75"/>
    </location>
</feature>
<comment type="caution">
    <text evidence="5">The sequence shown here is derived from an EMBL/GenBank/DDBJ whole genome shotgun (WGS) entry which is preliminary data.</text>
</comment>
<proteinExistence type="predicted"/>
<dbReference type="InterPro" id="IPR055204">
    <property type="entry name" value="HNRNPL_RRM"/>
</dbReference>
<dbReference type="AlphaFoldDB" id="A0A814W8F2"/>
<protein>
    <recommendedName>
        <fullName evidence="4">RRM domain-containing protein</fullName>
    </recommendedName>
</protein>
<sequence length="548" mass="61773">IDNRMNRDQQRRMLPNSYNPSSNMSSMQKPNSGQQHHRPGNNTSLHMASSGYVGQGNKRMRVNDESGVPGRADWVESDDDINERDVDHRYEAYGHFNNASVSETCVLNFTIQNPKYPITVEVIHKICSFVGKVLRIIIVRKRGVQALVEFDSPETASKVKAELNGADIYSGCCTLKIEFAKINRLIVRGNDQDNLDLTVDESGYSRRKTLLSSPPPSSNNYGSSNLDSQQFTSNVGSQYNTVTNSTLGLLHGSIHLPQSLNYVSQYQNLQQQPHQQRFFQNQNAHNLSNHDNLRQHMLTGGSHLIAQQLDHFVSEQATSGAHVFNIQGGSRQPQIEPVQRPYELPDKEPSYMDFTTNRNNRYLTSEQAQKNRPVAPSSVLYYFNTPPLMTEVDIVRFFEDLGAKRPLKIKNFPARKADHNGERNRRGQNQPRGVTGLAEFRNITDACECLVLANNYPLQHSASNWPFYFKLTFSGTPITDSDALFGEDLDVSLATLTIGVVAEKRSPSLAADDEDRSHRRHHSTSSTSGHRHHQARSHSEEQRSPSEE</sequence>